<evidence type="ECO:0000259" key="1">
    <source>
        <dbReference type="Pfam" id="PF08279"/>
    </source>
</evidence>
<dbReference type="Proteomes" id="UP000601789">
    <property type="component" value="Unassembled WGS sequence"/>
</dbReference>
<dbReference type="SUPFAM" id="SSF46785">
    <property type="entry name" value="Winged helix' DNA-binding domain"/>
    <property type="match status" value="1"/>
</dbReference>
<protein>
    <submittedName>
        <fullName evidence="2">Helix-turn-helix domain-containing protein</fullName>
    </submittedName>
</protein>
<dbReference type="InterPro" id="IPR036390">
    <property type="entry name" value="WH_DNA-bd_sf"/>
</dbReference>
<organism evidence="2 3">
    <name type="scientific">Aquamicrobium zhengzhouense</name>
    <dbReference type="NCBI Taxonomy" id="2781738"/>
    <lineage>
        <taxon>Bacteria</taxon>
        <taxon>Pseudomonadati</taxon>
        <taxon>Pseudomonadota</taxon>
        <taxon>Alphaproteobacteria</taxon>
        <taxon>Hyphomicrobiales</taxon>
        <taxon>Phyllobacteriaceae</taxon>
        <taxon>Aquamicrobium</taxon>
    </lineage>
</organism>
<evidence type="ECO:0000313" key="3">
    <source>
        <dbReference type="Proteomes" id="UP000601789"/>
    </source>
</evidence>
<accession>A0ABS0SA14</accession>
<dbReference type="Gene3D" id="1.10.10.10">
    <property type="entry name" value="Winged helix-like DNA-binding domain superfamily/Winged helix DNA-binding domain"/>
    <property type="match status" value="1"/>
</dbReference>
<dbReference type="Pfam" id="PF08279">
    <property type="entry name" value="HTH_11"/>
    <property type="match status" value="1"/>
</dbReference>
<name>A0ABS0SA14_9HYPH</name>
<proteinExistence type="predicted"/>
<dbReference type="InterPro" id="IPR013196">
    <property type="entry name" value="HTH_11"/>
</dbReference>
<keyword evidence="3" id="KW-1185">Reference proteome</keyword>
<reference evidence="2 3" key="1">
    <citation type="submission" date="2020-10" db="EMBL/GenBank/DDBJ databases">
        <title>Aquamicrobium zhengzhouensis sp. nov., a exopolysaccharide producing bacterium isolated from farmland soil.</title>
        <authorList>
            <person name="Wang X."/>
        </authorList>
    </citation>
    <scope>NUCLEOTIDE SEQUENCE [LARGE SCALE GENOMIC DNA]</scope>
    <source>
        <strain evidence="3">cd-1</strain>
    </source>
</reference>
<sequence>MSVRENTARNRRKAVVDQLRKGMATSDQMAAQFGVCPRTIYHDITILRKHGFRIDGAAGLGYMLRKEPERV</sequence>
<comment type="caution">
    <text evidence="2">The sequence shown here is derived from an EMBL/GenBank/DDBJ whole genome shotgun (WGS) entry which is preliminary data.</text>
</comment>
<gene>
    <name evidence="2" type="ORF">IOD40_05525</name>
</gene>
<dbReference type="RefSeq" id="WP_198475120.1">
    <property type="nucleotide sequence ID" value="NZ_JADGMQ010000002.1"/>
</dbReference>
<evidence type="ECO:0000313" key="2">
    <source>
        <dbReference type="EMBL" id="MBI1620121.1"/>
    </source>
</evidence>
<dbReference type="EMBL" id="JADGMQ010000002">
    <property type="protein sequence ID" value="MBI1620121.1"/>
    <property type="molecule type" value="Genomic_DNA"/>
</dbReference>
<feature type="domain" description="Helix-turn-helix type 11" evidence="1">
    <location>
        <begin position="11"/>
        <end position="62"/>
    </location>
</feature>
<dbReference type="InterPro" id="IPR036388">
    <property type="entry name" value="WH-like_DNA-bd_sf"/>
</dbReference>